<protein>
    <submittedName>
        <fullName evidence="1">Uncharacterized protein</fullName>
    </submittedName>
</protein>
<accession>A0ACC2T3S2</accession>
<comment type="caution">
    <text evidence="1">The sequence shown here is derived from an EMBL/GenBank/DDBJ whole genome shotgun (WGS) entry which is preliminary data.</text>
</comment>
<evidence type="ECO:0000313" key="1">
    <source>
        <dbReference type="EMBL" id="KAJ9069179.1"/>
    </source>
</evidence>
<evidence type="ECO:0000313" key="2">
    <source>
        <dbReference type="Proteomes" id="UP001165960"/>
    </source>
</evidence>
<gene>
    <name evidence="1" type="ORF">DSO57_1021322</name>
</gene>
<keyword evidence="2" id="KW-1185">Reference proteome</keyword>
<organism evidence="1 2">
    <name type="scientific">Entomophthora muscae</name>
    <dbReference type="NCBI Taxonomy" id="34485"/>
    <lineage>
        <taxon>Eukaryota</taxon>
        <taxon>Fungi</taxon>
        <taxon>Fungi incertae sedis</taxon>
        <taxon>Zoopagomycota</taxon>
        <taxon>Entomophthoromycotina</taxon>
        <taxon>Entomophthoromycetes</taxon>
        <taxon>Entomophthorales</taxon>
        <taxon>Entomophthoraceae</taxon>
        <taxon>Entomophthora</taxon>
    </lineage>
</organism>
<dbReference type="Proteomes" id="UP001165960">
    <property type="component" value="Unassembled WGS sequence"/>
</dbReference>
<reference evidence="1" key="1">
    <citation type="submission" date="2022-04" db="EMBL/GenBank/DDBJ databases">
        <title>Genome of the entomopathogenic fungus Entomophthora muscae.</title>
        <authorList>
            <person name="Elya C."/>
            <person name="Lovett B.R."/>
            <person name="Lee E."/>
            <person name="Macias A.M."/>
            <person name="Hajek A.E."/>
            <person name="De Bivort B.L."/>
            <person name="Kasson M.T."/>
            <person name="De Fine Licht H.H."/>
            <person name="Stajich J.E."/>
        </authorList>
    </citation>
    <scope>NUCLEOTIDE SEQUENCE</scope>
    <source>
        <strain evidence="1">Berkeley</strain>
    </source>
</reference>
<dbReference type="EMBL" id="QTSX02003653">
    <property type="protein sequence ID" value="KAJ9069179.1"/>
    <property type="molecule type" value="Genomic_DNA"/>
</dbReference>
<sequence>MKFVSIVAFSTLASAAFTPNHLDRRQKSFVQTHQEHGHLPGGANNPGPGALFQQMMRMLRGESLFSILGSYNQAADANKGNNQNNYQQSNNGGHNH</sequence>
<name>A0ACC2T3S2_9FUNG</name>
<proteinExistence type="predicted"/>